<sequence length="247" mass="27828">MRIMSDVTNPPHLLVVDDDPRIRSLLTRYFEAEDYAVTCAADGADMHMQMRQNRFDAVLLDLSLPGGQDGLDLAREIRSRSDVPIMMLTGRDDVVDRIVGLEIGADDYIAKPFHLREVHARLKSILRRRGAAPAAKEALRVEEEQILSFEGWSLNVSRRSLRDPGGQEVDLTTGEFDMLVALVRHAGRVLTREQLMDMTRGRALEAFDRAVDAQIVRLRRKIEADPARPQLVKSVRGIGYVFTGRVP</sequence>
<evidence type="ECO:0000256" key="4">
    <source>
        <dbReference type="ARBA" id="ARBA00023125"/>
    </source>
</evidence>
<dbReference type="CDD" id="cd00383">
    <property type="entry name" value="trans_reg_C"/>
    <property type="match status" value="1"/>
</dbReference>
<dbReference type="PROSITE" id="PS50110">
    <property type="entry name" value="RESPONSE_REGULATORY"/>
    <property type="match status" value="1"/>
</dbReference>
<dbReference type="Gene3D" id="6.10.250.690">
    <property type="match status" value="1"/>
</dbReference>
<evidence type="ECO:0000313" key="10">
    <source>
        <dbReference type="EMBL" id="CAD7034169.1"/>
    </source>
</evidence>
<evidence type="ECO:0000256" key="1">
    <source>
        <dbReference type="ARBA" id="ARBA00022553"/>
    </source>
</evidence>
<dbReference type="GO" id="GO:0003677">
    <property type="term" value="F:DNA binding"/>
    <property type="evidence" value="ECO:0007669"/>
    <property type="project" value="UniProtKB-KW"/>
</dbReference>
<dbReference type="SMART" id="SM00448">
    <property type="entry name" value="REC"/>
    <property type="match status" value="1"/>
</dbReference>
<dbReference type="InterPro" id="IPR036388">
    <property type="entry name" value="WH-like_DNA-bd_sf"/>
</dbReference>
<evidence type="ECO:0000259" key="8">
    <source>
        <dbReference type="PROSITE" id="PS50110"/>
    </source>
</evidence>
<keyword evidence="1 6" id="KW-0597">Phosphoprotein</keyword>
<dbReference type="InterPro" id="IPR011006">
    <property type="entry name" value="CheY-like_superfamily"/>
</dbReference>
<dbReference type="PANTHER" id="PTHR48111">
    <property type="entry name" value="REGULATOR OF RPOS"/>
    <property type="match status" value="1"/>
</dbReference>
<keyword evidence="5" id="KW-0804">Transcription</keyword>
<evidence type="ECO:0000313" key="11">
    <source>
        <dbReference type="Proteomes" id="UP000606921"/>
    </source>
</evidence>
<feature type="DNA-binding region" description="OmpR/PhoB-type" evidence="7">
    <location>
        <begin position="144"/>
        <end position="244"/>
    </location>
</feature>
<dbReference type="InterPro" id="IPR016032">
    <property type="entry name" value="Sig_transdc_resp-reg_C-effctor"/>
</dbReference>
<feature type="domain" description="OmpR/PhoB-type" evidence="9">
    <location>
        <begin position="144"/>
        <end position="244"/>
    </location>
</feature>
<protein>
    <submittedName>
        <fullName evidence="10">DNA-binding response regulator</fullName>
    </submittedName>
</protein>
<dbReference type="Pfam" id="PF00486">
    <property type="entry name" value="Trans_reg_C"/>
    <property type="match status" value="1"/>
</dbReference>
<keyword evidence="2" id="KW-0902">Two-component regulatory system</keyword>
<feature type="domain" description="Response regulatory" evidence="8">
    <location>
        <begin position="12"/>
        <end position="126"/>
    </location>
</feature>
<dbReference type="SUPFAM" id="SSF46894">
    <property type="entry name" value="C-terminal effector domain of the bipartite response regulators"/>
    <property type="match status" value="1"/>
</dbReference>
<comment type="caution">
    <text evidence="10">The sequence shown here is derived from an EMBL/GenBank/DDBJ whole genome shotgun (WGS) entry which is preliminary data.</text>
</comment>
<dbReference type="SUPFAM" id="SSF52172">
    <property type="entry name" value="CheY-like"/>
    <property type="match status" value="1"/>
</dbReference>
<gene>
    <name evidence="10" type="ORF">REJC140_03283</name>
</gene>
<evidence type="ECO:0000256" key="7">
    <source>
        <dbReference type="PROSITE-ProRule" id="PRU01091"/>
    </source>
</evidence>
<dbReference type="Pfam" id="PF00072">
    <property type="entry name" value="Response_reg"/>
    <property type="match status" value="1"/>
</dbReference>
<name>A0ABN7JJC0_9HYPH</name>
<proteinExistence type="predicted"/>
<organism evidence="10 11">
    <name type="scientific">Pseudorhizobium endolithicum</name>
    <dbReference type="NCBI Taxonomy" id="1191678"/>
    <lineage>
        <taxon>Bacteria</taxon>
        <taxon>Pseudomonadati</taxon>
        <taxon>Pseudomonadota</taxon>
        <taxon>Alphaproteobacteria</taxon>
        <taxon>Hyphomicrobiales</taxon>
        <taxon>Rhizobiaceae</taxon>
        <taxon>Rhizobium/Agrobacterium group</taxon>
        <taxon>Pseudorhizobium</taxon>
    </lineage>
</organism>
<dbReference type="InterPro" id="IPR039420">
    <property type="entry name" value="WalR-like"/>
</dbReference>
<dbReference type="InterPro" id="IPR001867">
    <property type="entry name" value="OmpR/PhoB-type_DNA-bd"/>
</dbReference>
<reference evidence="10 11" key="1">
    <citation type="submission" date="2020-11" db="EMBL/GenBank/DDBJ databases">
        <authorList>
            <person name="Lassalle F."/>
        </authorList>
    </citation>
    <scope>NUCLEOTIDE SEQUENCE [LARGE SCALE GENOMIC DNA]</scope>
    <source>
        <strain evidence="10 11">JC140</strain>
    </source>
</reference>
<dbReference type="InterPro" id="IPR001789">
    <property type="entry name" value="Sig_transdc_resp-reg_receiver"/>
</dbReference>
<dbReference type="PROSITE" id="PS51755">
    <property type="entry name" value="OMPR_PHOB"/>
    <property type="match status" value="1"/>
</dbReference>
<evidence type="ECO:0000256" key="3">
    <source>
        <dbReference type="ARBA" id="ARBA00023015"/>
    </source>
</evidence>
<keyword evidence="11" id="KW-1185">Reference proteome</keyword>
<evidence type="ECO:0000256" key="6">
    <source>
        <dbReference type="PROSITE-ProRule" id="PRU00169"/>
    </source>
</evidence>
<feature type="modified residue" description="4-aspartylphosphate" evidence="6">
    <location>
        <position position="61"/>
    </location>
</feature>
<keyword evidence="3" id="KW-0805">Transcription regulation</keyword>
<dbReference type="Gene3D" id="1.10.10.10">
    <property type="entry name" value="Winged helix-like DNA-binding domain superfamily/Winged helix DNA-binding domain"/>
    <property type="match status" value="1"/>
</dbReference>
<keyword evidence="4 7" id="KW-0238">DNA-binding</keyword>
<evidence type="ECO:0000256" key="2">
    <source>
        <dbReference type="ARBA" id="ARBA00023012"/>
    </source>
</evidence>
<evidence type="ECO:0000256" key="5">
    <source>
        <dbReference type="ARBA" id="ARBA00023163"/>
    </source>
</evidence>
<dbReference type="SMART" id="SM00862">
    <property type="entry name" value="Trans_reg_C"/>
    <property type="match status" value="1"/>
</dbReference>
<dbReference type="EMBL" id="CABFWF030000010">
    <property type="protein sequence ID" value="CAD7034169.1"/>
    <property type="molecule type" value="Genomic_DNA"/>
</dbReference>
<accession>A0ABN7JJC0</accession>
<dbReference type="Proteomes" id="UP000606921">
    <property type="component" value="Unassembled WGS sequence"/>
</dbReference>
<dbReference type="PANTHER" id="PTHR48111:SF4">
    <property type="entry name" value="DNA-BINDING DUAL TRANSCRIPTIONAL REGULATOR OMPR"/>
    <property type="match status" value="1"/>
</dbReference>
<evidence type="ECO:0000259" key="9">
    <source>
        <dbReference type="PROSITE" id="PS51755"/>
    </source>
</evidence>
<dbReference type="Gene3D" id="3.40.50.2300">
    <property type="match status" value="1"/>
</dbReference>